<comment type="caution">
    <text evidence="1">The sequence shown here is derived from an EMBL/GenBank/DDBJ whole genome shotgun (WGS) entry which is preliminary data.</text>
</comment>
<keyword evidence="2" id="KW-1185">Reference proteome</keyword>
<proteinExistence type="predicted"/>
<name>A0ACC1HYU1_9FUNG</name>
<dbReference type="EMBL" id="JAMZIH010000009">
    <property type="protein sequence ID" value="KAJ1680303.1"/>
    <property type="molecule type" value="Genomic_DNA"/>
</dbReference>
<accession>A0ACC1HYU1</accession>
<dbReference type="Proteomes" id="UP001145114">
    <property type="component" value="Unassembled WGS sequence"/>
</dbReference>
<evidence type="ECO:0000313" key="1">
    <source>
        <dbReference type="EMBL" id="KAJ1680303.1"/>
    </source>
</evidence>
<feature type="non-terminal residue" evidence="1">
    <location>
        <position position="497"/>
    </location>
</feature>
<reference evidence="1" key="1">
    <citation type="submission" date="2022-06" db="EMBL/GenBank/DDBJ databases">
        <title>Phylogenomic reconstructions and comparative analyses of Kickxellomycotina fungi.</title>
        <authorList>
            <person name="Reynolds N.K."/>
            <person name="Stajich J.E."/>
            <person name="Barry K."/>
            <person name="Grigoriev I.V."/>
            <person name="Crous P."/>
            <person name="Smith M.E."/>
        </authorList>
    </citation>
    <scope>NUCLEOTIDE SEQUENCE</scope>
    <source>
        <strain evidence="1">RSA 2271</strain>
    </source>
</reference>
<gene>
    <name evidence="1" type="primary">NUP85</name>
    <name evidence="1" type="ORF">EV182_000289</name>
</gene>
<evidence type="ECO:0000313" key="2">
    <source>
        <dbReference type="Proteomes" id="UP001145114"/>
    </source>
</evidence>
<sequence length="497" mass="55902">MDEKRSSNLVFSPAASYTVGEQCKDNGSSAPTSEVATRPQDAPPVDLLEIGNKPAVIALNPRLFSAERAAEWTQRNRTLLTDPHPYKPQVLACVGGKKPKELLPTPERVFDQDRVVYPVKWNPIPNYIRSFINSTHSTFQMLHDLVRAQLEDEEAIGRIGISHLKMIGGLYHDAMLRYLSVLQNGYDQDNAGIIDEIDKVESMIAIWELCIIVNFDLASPQDPVLAVILGWYNRYFSGPTTGEVQEIVASPNPMSHPSFWRCLNKAVLCGNAETASQLLNMVIESDSDASESAEEAKNCVTTMPRQEGDLSRTQYQSKWKEWHSRCRSIHQAMKGGEEEAEEVWAKLRQLMGLMCGDLEAVVKEADNWHEMLVAMLLYSEPATMVVSLPDLVDTCLSTFEAKDLNVFDHAIIALLTGNVGKFVLMSHQIHWWFAAHATNLLYHLDALDADSDLFPLDIHEYFLVMYAEMLISHPSLWRVALDYLAECPRSGTELLEH</sequence>
<protein>
    <submittedName>
        <fullName evidence="1">Nucleoporin nup85</fullName>
    </submittedName>
</protein>
<organism evidence="1 2">
    <name type="scientific">Spiromyces aspiralis</name>
    <dbReference type="NCBI Taxonomy" id="68401"/>
    <lineage>
        <taxon>Eukaryota</taxon>
        <taxon>Fungi</taxon>
        <taxon>Fungi incertae sedis</taxon>
        <taxon>Zoopagomycota</taxon>
        <taxon>Kickxellomycotina</taxon>
        <taxon>Kickxellomycetes</taxon>
        <taxon>Kickxellales</taxon>
        <taxon>Kickxellaceae</taxon>
        <taxon>Spiromyces</taxon>
    </lineage>
</organism>